<dbReference type="SUPFAM" id="SSF48371">
    <property type="entry name" value="ARM repeat"/>
    <property type="match status" value="1"/>
</dbReference>
<dbReference type="PANTHER" id="PTHR13457">
    <property type="entry name" value="BAP28"/>
    <property type="match status" value="1"/>
</dbReference>
<accession>A0A7J0EFJ9</accession>
<dbReference type="InterPro" id="IPR016024">
    <property type="entry name" value="ARM-type_fold"/>
</dbReference>
<dbReference type="AlphaFoldDB" id="A0A7J0EFJ9"/>
<protein>
    <submittedName>
        <fullName evidence="2">ARM repeat superfamily protein</fullName>
    </submittedName>
</protein>
<comment type="caution">
    <text evidence="2">The sequence shown here is derived from an EMBL/GenBank/DDBJ whole genome shotgun (WGS) entry which is preliminary data.</text>
</comment>
<reference evidence="2 3" key="1">
    <citation type="submission" date="2019-07" db="EMBL/GenBank/DDBJ databases">
        <title>De Novo Assembly of kiwifruit Actinidia rufa.</title>
        <authorList>
            <person name="Sugita-Konishi S."/>
            <person name="Sato K."/>
            <person name="Mori E."/>
            <person name="Abe Y."/>
            <person name="Kisaki G."/>
            <person name="Hamano K."/>
            <person name="Suezawa K."/>
            <person name="Otani M."/>
            <person name="Fukuda T."/>
            <person name="Manabe T."/>
            <person name="Gomi K."/>
            <person name="Tabuchi M."/>
            <person name="Akimitsu K."/>
            <person name="Kataoka I."/>
        </authorList>
    </citation>
    <scope>NUCLEOTIDE SEQUENCE [LARGE SCALE GENOMIC DNA]</scope>
    <source>
        <strain evidence="3">cv. Fuchu</strain>
    </source>
</reference>
<proteinExistence type="predicted"/>
<dbReference type="GO" id="GO:0045943">
    <property type="term" value="P:positive regulation of transcription by RNA polymerase I"/>
    <property type="evidence" value="ECO:0007669"/>
    <property type="project" value="TreeGrafter"/>
</dbReference>
<keyword evidence="3" id="KW-1185">Reference proteome</keyword>
<dbReference type="Pfam" id="PF12397">
    <property type="entry name" value="U3snoRNP10"/>
    <property type="match status" value="1"/>
</dbReference>
<evidence type="ECO:0000259" key="1">
    <source>
        <dbReference type="Pfam" id="PF12397"/>
    </source>
</evidence>
<dbReference type="GO" id="GO:0030515">
    <property type="term" value="F:snoRNA binding"/>
    <property type="evidence" value="ECO:0007669"/>
    <property type="project" value="TreeGrafter"/>
</dbReference>
<gene>
    <name evidence="2" type="ORF">Acr_03g0011810</name>
</gene>
<dbReference type="EMBL" id="BJWL01000003">
    <property type="protein sequence ID" value="GFY84407.1"/>
    <property type="molecule type" value="Genomic_DNA"/>
</dbReference>
<dbReference type="Proteomes" id="UP000585474">
    <property type="component" value="Unassembled WGS sequence"/>
</dbReference>
<dbReference type="GO" id="GO:0000462">
    <property type="term" value="P:maturation of SSU-rRNA from tricistronic rRNA transcript (SSU-rRNA, 5.8S rRNA, LSU-rRNA)"/>
    <property type="evidence" value="ECO:0007669"/>
    <property type="project" value="TreeGrafter"/>
</dbReference>
<dbReference type="InterPro" id="IPR022125">
    <property type="entry name" value="U3snoRNP10_N"/>
</dbReference>
<evidence type="ECO:0000313" key="3">
    <source>
        <dbReference type="Proteomes" id="UP000585474"/>
    </source>
</evidence>
<dbReference type="GO" id="GO:0034455">
    <property type="term" value="C:t-UTP complex"/>
    <property type="evidence" value="ECO:0007669"/>
    <property type="project" value="TreeGrafter"/>
</dbReference>
<organism evidence="2 3">
    <name type="scientific">Actinidia rufa</name>
    <dbReference type="NCBI Taxonomy" id="165716"/>
    <lineage>
        <taxon>Eukaryota</taxon>
        <taxon>Viridiplantae</taxon>
        <taxon>Streptophyta</taxon>
        <taxon>Embryophyta</taxon>
        <taxon>Tracheophyta</taxon>
        <taxon>Spermatophyta</taxon>
        <taxon>Magnoliopsida</taxon>
        <taxon>eudicotyledons</taxon>
        <taxon>Gunneridae</taxon>
        <taxon>Pentapetalae</taxon>
        <taxon>asterids</taxon>
        <taxon>Ericales</taxon>
        <taxon>Actinidiaceae</taxon>
        <taxon>Actinidia</taxon>
    </lineage>
</organism>
<dbReference type="GO" id="GO:0030686">
    <property type="term" value="C:90S preribosome"/>
    <property type="evidence" value="ECO:0007669"/>
    <property type="project" value="TreeGrafter"/>
</dbReference>
<evidence type="ECO:0000313" key="2">
    <source>
        <dbReference type="EMBL" id="GFY84407.1"/>
    </source>
</evidence>
<feature type="domain" description="U3 small nucleolar RNA-associated protein 10 N-terminal" evidence="1">
    <location>
        <begin position="231"/>
        <end position="376"/>
    </location>
</feature>
<name>A0A7J0EFJ9_9ERIC</name>
<sequence>MATSIASQLQALKSLITTDSQPQKRPFTRPSILFGPKEAADIDLDTLLSLALSGLEVLISTNERFRKYKNDLFSQKSRELDRELMGIEENNQMNVVISSYLRLLSEYFQLPSALKTLEYLVRRYKIHVYNTEDLILCSLPYHDTHIFVRIVQILNTGNSKWKFLEGVKASGAPPPRKVIVQQCIRDVGVLEVLCNYASPKKKFHPSRPVISFCTAVVVEALGSLTTIESGVVKRVLPFILSGLQADAKGSLDHRAGALMIVGLLANKVALAPKLVKSLIQSIAEVARGDAKDYTDLQWFRTSFMALINLVQACTHAIGTEGCITIIDSLSKLQSVEMFPPKAVDILKEIRDLSGILAGLSKDFNIDKFLAVFLESLVEYSRSDDTCHLTLLSIIETVPVKHFVNRIVSKLLYACMRLSQRKNEPMSSESGTWAKQILVSINKSYPSEFLGAIHEFLEDAKVQSKNEGSMFEILCRILDGNLDLSLEVSDSKIWFTLEHPKAEVRRSALSGLNACGILKEKAVDSKVILTAVPVTLYLMLHVHMHICVTCQLFMFWFLEI</sequence>
<dbReference type="InterPro" id="IPR040191">
    <property type="entry name" value="UTP10"/>
</dbReference>
<dbReference type="PANTHER" id="PTHR13457:SF1">
    <property type="entry name" value="HEAT REPEAT-CONTAINING PROTEIN 1"/>
    <property type="match status" value="1"/>
</dbReference>
<dbReference type="OrthoDB" id="31183at2759"/>
<dbReference type="GO" id="GO:0032040">
    <property type="term" value="C:small-subunit processome"/>
    <property type="evidence" value="ECO:0007669"/>
    <property type="project" value="TreeGrafter"/>
</dbReference>